<reference evidence="1 2" key="1">
    <citation type="journal article" date="2023" name="Microbiol. Spectr.">
        <title>Symbiosis of Carpenter Bees with Uncharacterized Lactic Acid Bacteria Showing NAD Auxotrophy.</title>
        <authorList>
            <person name="Kawasaki S."/>
            <person name="Ozawa K."/>
            <person name="Mori T."/>
            <person name="Yamamoto A."/>
            <person name="Ito M."/>
            <person name="Ohkuma M."/>
            <person name="Sakamoto M."/>
            <person name="Matsutani M."/>
        </authorList>
    </citation>
    <scope>NUCLEOTIDE SEQUENCE [LARGE SCALE GENOMIC DNA]</scope>
    <source>
        <strain evidence="1 2">KimH</strain>
    </source>
</reference>
<evidence type="ECO:0000313" key="1">
    <source>
        <dbReference type="EMBL" id="BDR54207.1"/>
    </source>
</evidence>
<keyword evidence="2" id="KW-1185">Reference proteome</keyword>
<name>A0ABN6SDU9_9BIFI</name>
<accession>A0ABN6SDU9</accession>
<organism evidence="1 2">
    <name type="scientific">Bombiscardovia apis</name>
    <dbReference type="NCBI Taxonomy" id="2932182"/>
    <lineage>
        <taxon>Bacteria</taxon>
        <taxon>Bacillati</taxon>
        <taxon>Actinomycetota</taxon>
        <taxon>Actinomycetes</taxon>
        <taxon>Bifidobacteriales</taxon>
        <taxon>Bifidobacteriaceae</taxon>
        <taxon>Bombiscardovia</taxon>
    </lineage>
</organism>
<sequence>MTAFENTDIANIRKKAAMQVCGIFDEEEVGRIEPISYIEHSGLHTFITVWMFGNKKIYSAMYEGTSDGTCSPLPEGRTFFDVYRFKNISDIRLDVYGCVISMKTGKKLELKTNNLEGKESFMMSAHGLVSLWDEYDD</sequence>
<proteinExistence type="predicted"/>
<evidence type="ECO:0000313" key="2">
    <source>
        <dbReference type="Proteomes" id="UP001321748"/>
    </source>
</evidence>
<dbReference type="EMBL" id="AP026800">
    <property type="protein sequence ID" value="BDR54207.1"/>
    <property type="molecule type" value="Genomic_DNA"/>
</dbReference>
<dbReference type="Proteomes" id="UP001321748">
    <property type="component" value="Chromosome"/>
</dbReference>
<gene>
    <name evidence="1" type="ORF">KIMH_03180</name>
</gene>
<protein>
    <submittedName>
        <fullName evidence="1">Uncharacterized protein</fullName>
    </submittedName>
</protein>
<dbReference type="RefSeq" id="WP_317643228.1">
    <property type="nucleotide sequence ID" value="NZ_AP026800.1"/>
</dbReference>